<evidence type="ECO:0000256" key="4">
    <source>
        <dbReference type="ARBA" id="ARBA00031122"/>
    </source>
</evidence>
<keyword evidence="7" id="KW-1185">Reference proteome</keyword>
<dbReference type="InterPro" id="IPR016181">
    <property type="entry name" value="Acyl_CoA_acyltransferase"/>
</dbReference>
<gene>
    <name evidence="6" type="ORF">GCM10010420_34690</name>
</gene>
<feature type="domain" description="Acyltransferase MbtK/IucB-like conserved" evidence="5">
    <location>
        <begin position="34"/>
        <end position="82"/>
    </location>
</feature>
<accession>A0ABN3IIM0</accession>
<dbReference type="SUPFAM" id="SSF55729">
    <property type="entry name" value="Acyl-CoA N-acyltransferases (Nat)"/>
    <property type="match status" value="1"/>
</dbReference>
<protein>
    <recommendedName>
        <fullName evidence="3">Lysine N-acyltransferase MbtK</fullName>
    </recommendedName>
    <alternativeName>
        <fullName evidence="4">Mycobactin synthase protein K</fullName>
    </alternativeName>
</protein>
<proteinExistence type="predicted"/>
<dbReference type="Pfam" id="PF13523">
    <property type="entry name" value="Acetyltransf_8"/>
    <property type="match status" value="1"/>
</dbReference>
<evidence type="ECO:0000313" key="7">
    <source>
        <dbReference type="Proteomes" id="UP001500058"/>
    </source>
</evidence>
<evidence type="ECO:0000256" key="1">
    <source>
        <dbReference type="ARBA" id="ARBA00003818"/>
    </source>
</evidence>
<evidence type="ECO:0000256" key="3">
    <source>
        <dbReference type="ARBA" id="ARBA00020586"/>
    </source>
</evidence>
<comment type="function">
    <text evidence="1">Acyltransferase required for the direct transfer of medium- to long-chain fatty acyl moieties from a carrier protein (MbtL) on to the epsilon-amino group of lysine residue in the mycobactin core.</text>
</comment>
<dbReference type="PANTHER" id="PTHR31438:SF1">
    <property type="entry name" value="LYSINE N-ACYLTRANSFERASE C17G9.06C-RELATED"/>
    <property type="match status" value="1"/>
</dbReference>
<dbReference type="InterPro" id="IPR019432">
    <property type="entry name" value="Acyltransferase_MbtK/IucB-like"/>
</dbReference>
<dbReference type="RefSeq" id="WP_344631958.1">
    <property type="nucleotide sequence ID" value="NZ_BAAATJ010000016.1"/>
</dbReference>
<comment type="pathway">
    <text evidence="2">Siderophore biosynthesis; mycobactin biosynthesis.</text>
</comment>
<evidence type="ECO:0000313" key="6">
    <source>
        <dbReference type="EMBL" id="GAA2404290.1"/>
    </source>
</evidence>
<dbReference type="PANTHER" id="PTHR31438">
    <property type="entry name" value="LYSINE N-ACYLTRANSFERASE C17G9.06C-RELATED"/>
    <property type="match status" value="1"/>
</dbReference>
<dbReference type="EMBL" id="BAAATJ010000016">
    <property type="protein sequence ID" value="GAA2404290.1"/>
    <property type="molecule type" value="Genomic_DNA"/>
</dbReference>
<reference evidence="6 7" key="1">
    <citation type="journal article" date="2019" name="Int. J. Syst. Evol. Microbiol.">
        <title>The Global Catalogue of Microorganisms (GCM) 10K type strain sequencing project: providing services to taxonomists for standard genome sequencing and annotation.</title>
        <authorList>
            <consortium name="The Broad Institute Genomics Platform"/>
            <consortium name="The Broad Institute Genome Sequencing Center for Infectious Disease"/>
            <person name="Wu L."/>
            <person name="Ma J."/>
        </authorList>
    </citation>
    <scope>NUCLEOTIDE SEQUENCE [LARGE SCALE GENOMIC DNA]</scope>
    <source>
        <strain evidence="6 7">JCM 6921</strain>
    </source>
</reference>
<comment type="caution">
    <text evidence="6">The sequence shown here is derived from an EMBL/GenBank/DDBJ whole genome shotgun (WGS) entry which is preliminary data.</text>
</comment>
<organism evidence="6 7">
    <name type="scientific">Streptomyces glaucosporus</name>
    <dbReference type="NCBI Taxonomy" id="284044"/>
    <lineage>
        <taxon>Bacteria</taxon>
        <taxon>Bacillati</taxon>
        <taxon>Actinomycetota</taxon>
        <taxon>Actinomycetes</taxon>
        <taxon>Kitasatosporales</taxon>
        <taxon>Streptomycetaceae</taxon>
        <taxon>Streptomyces</taxon>
    </lineage>
</organism>
<name>A0ABN3IIM0_9ACTN</name>
<dbReference type="SMART" id="SM01006">
    <property type="entry name" value="AlcB"/>
    <property type="match status" value="1"/>
</dbReference>
<sequence length="204" mass="23167">MTPETAPAPGAPAPGPREAVYETRVEGFGMFRIVPVDPTRDIDLLYGWVTQERARFWGMRDHTREQVLEIYEYLDSLTTHHAYLIHLDDRPVALFQTYEPEADPVGEYYDVRPGDFGFHLMIGPVDGAPEPGFTDALVRTFLTHVLAEDPSRRRIVAEPDARNEKALARLLRTGFVLGPEVELPHKRARMAFLDRDVLLARDAD</sequence>
<evidence type="ECO:0000259" key="5">
    <source>
        <dbReference type="SMART" id="SM01006"/>
    </source>
</evidence>
<dbReference type="Gene3D" id="3.40.630.30">
    <property type="match status" value="1"/>
</dbReference>
<dbReference type="Proteomes" id="UP001500058">
    <property type="component" value="Unassembled WGS sequence"/>
</dbReference>
<evidence type="ECO:0000256" key="2">
    <source>
        <dbReference type="ARBA" id="ARBA00005102"/>
    </source>
</evidence>